<dbReference type="Gene3D" id="3.90.550.10">
    <property type="entry name" value="Spore Coat Polysaccharide Biosynthesis Protein SpsA, Chain A"/>
    <property type="match status" value="1"/>
</dbReference>
<dbReference type="EMBL" id="BLAM01000150">
    <property type="protein sequence ID" value="GET06509.1"/>
    <property type="molecule type" value="Genomic_DNA"/>
</dbReference>
<keyword evidence="3" id="KW-0328">Glycosyltransferase</keyword>
<comment type="caution">
    <text evidence="6">The sequence shown here is derived from an EMBL/GenBank/DDBJ whole genome shotgun (WGS) entry which is preliminary data.</text>
</comment>
<keyword evidence="4 6" id="KW-0808">Transferase</keyword>
<dbReference type="PANTHER" id="PTHR43179:SF12">
    <property type="entry name" value="GALACTOFURANOSYLTRANSFERASE GLFT2"/>
    <property type="match status" value="1"/>
</dbReference>
<proteinExistence type="inferred from homology"/>
<dbReference type="AlphaFoldDB" id="A0A6F9XMN6"/>
<dbReference type="GO" id="GO:0016757">
    <property type="term" value="F:glycosyltransferase activity"/>
    <property type="evidence" value="ECO:0007669"/>
    <property type="project" value="UniProtKB-KW"/>
</dbReference>
<comment type="pathway">
    <text evidence="1">Cell wall biogenesis; cell wall polysaccharide biosynthesis.</text>
</comment>
<evidence type="ECO:0000313" key="6">
    <source>
        <dbReference type="EMBL" id="GET06509.1"/>
    </source>
</evidence>
<dbReference type="Proteomes" id="UP000494265">
    <property type="component" value="Unassembled WGS sequence"/>
</dbReference>
<dbReference type="InterPro" id="IPR029044">
    <property type="entry name" value="Nucleotide-diphossugar_trans"/>
</dbReference>
<dbReference type="SUPFAM" id="SSF53448">
    <property type="entry name" value="Nucleotide-diphospho-sugar transferases"/>
    <property type="match status" value="1"/>
</dbReference>
<comment type="similarity">
    <text evidence="2">Belongs to the glycosyltransferase 2 family.</text>
</comment>
<organism evidence="6">
    <name type="scientific">Ligilactobacillus agilis</name>
    <dbReference type="NCBI Taxonomy" id="1601"/>
    <lineage>
        <taxon>Bacteria</taxon>
        <taxon>Bacillati</taxon>
        <taxon>Bacillota</taxon>
        <taxon>Bacilli</taxon>
        <taxon>Lactobacillales</taxon>
        <taxon>Lactobacillaceae</taxon>
        <taxon>Ligilactobacillus</taxon>
    </lineage>
</organism>
<evidence type="ECO:0000256" key="4">
    <source>
        <dbReference type="ARBA" id="ARBA00022679"/>
    </source>
</evidence>
<dbReference type="InterPro" id="IPR001173">
    <property type="entry name" value="Glyco_trans_2-like"/>
</dbReference>
<evidence type="ECO:0000256" key="1">
    <source>
        <dbReference type="ARBA" id="ARBA00004776"/>
    </source>
</evidence>
<evidence type="ECO:0000256" key="2">
    <source>
        <dbReference type="ARBA" id="ARBA00006739"/>
    </source>
</evidence>
<dbReference type="Pfam" id="PF00535">
    <property type="entry name" value="Glycos_transf_2"/>
    <property type="match status" value="1"/>
</dbReference>
<reference evidence="6" key="1">
    <citation type="submission" date="2019-10" db="EMBL/GenBank/DDBJ databases">
        <title>Lactobacillus agilis SY212 Whole Genome Sequencing Project.</title>
        <authorList>
            <person name="Suzuki S."/>
            <person name="Endo A."/>
            <person name="Maeno S."/>
            <person name="Shiwa Y."/>
            <person name="Matsutani M."/>
            <person name="Kajikawa A."/>
        </authorList>
    </citation>
    <scope>NUCLEOTIDE SEQUENCE</scope>
    <source>
        <strain evidence="6">SY212</strain>
    </source>
</reference>
<name>A0A6F9XMN6_9LACO</name>
<dbReference type="PANTHER" id="PTHR43179">
    <property type="entry name" value="RHAMNOSYLTRANSFERASE WBBL"/>
    <property type="match status" value="1"/>
</dbReference>
<evidence type="ECO:0000259" key="5">
    <source>
        <dbReference type="Pfam" id="PF00535"/>
    </source>
</evidence>
<protein>
    <submittedName>
        <fullName evidence="6">Glycosyl transferase</fullName>
    </submittedName>
</protein>
<dbReference type="RefSeq" id="WP_172584909.1">
    <property type="nucleotide sequence ID" value="NZ_BLAM01000150.1"/>
</dbReference>
<accession>A0A6F9XMN6</accession>
<sequence length="280" mass="32128">MKCSCVVLNYNDSDTVIEFIQRIRDYKNIENIVIVDNMSTDGSFERLSNLYSEESKINILQTDENKGYGYGNNYGVSYVYKTFEDKYTLISNPDVIFSEEMLNDLLDTIDNNNVSVVSGVQFTKEDVEIADKAWKVPNAFEYIFEGSKLAKLFKVSSLYKGEHFKSALSRVDCVPGAMLLVNTKDFLDIGGYDDRMFLYCEETTLGYKLMKAGLSTLLVNNAGYIHIGSTSTGKELATKKAQKRLIYDSRLFFLKNYLRVNRLTYSIAKWNYNRIVQKMK</sequence>
<evidence type="ECO:0000256" key="3">
    <source>
        <dbReference type="ARBA" id="ARBA00022676"/>
    </source>
</evidence>
<gene>
    <name evidence="6" type="ORF">SY212_15390</name>
</gene>
<feature type="domain" description="Glycosyltransferase 2-like" evidence="5">
    <location>
        <begin position="4"/>
        <end position="127"/>
    </location>
</feature>